<dbReference type="InterPro" id="IPR000467">
    <property type="entry name" value="G_patch_dom"/>
</dbReference>
<evidence type="ECO:0000256" key="2">
    <source>
        <dbReference type="SAM" id="MobiDB-lite"/>
    </source>
</evidence>
<gene>
    <name evidence="4" type="ORF">BDY17DRAFT_258459</name>
</gene>
<sequence>MMAKMGYEEGKGLGKEGEGMVNPIEVKLRPQGAGVGTIKEKTAQYKEEQKRAAERRGEEYEGSSEEERRKRKERRKKTQGLAKADGGSGASTPGGARRPKTKYRTVADVQAAAPGLDVPPQMLSSIIDATGSSTKMLTSAAGIMVPASAPVDSEAEKIAKRERLELEAFIEAWHGIQEQKIYIEEHGGQHQIELDQKMDELKQLQAITELVEDLKVVDVVPSTDNDDAPSPSPWEILIDKLEALQNNHRHEITRHGLSEAAIAAITPKFKQRLVDWEPLQKPDKLVPDLMRIKPILGLDSQDEVATTNGHADLDEAYGKTRRQKATSAYETLMYTIWLPKIRSAVREWSVLDSTPMTAIVKAWRSLLPPFIYAHLIDQMIVPKLVAGLQQWDPRKRSHHHKHGAIRNVAPHTWIFPWLPYLPPYHLDAKALEGLLVEVKRRIRHVLDSCDISSGLLTGLNEWRALLQTELNSILIKHLLPRLALHLSAKLDIDPSDQDLTPLEDVLKWTEHFKPEVWARLLVAEFFPKWLSTLHLWLTTADANFEEIGQWFTWWKQQIPATLSAHPEVAREWTKGTEMINRALDLLEQDQPLSQLAPPAAGPAKPIAKEMAKKLDAPGPAASRAHHQPEATDFKEVVEAWCAEEDLTMVPMREAHPTTGLPLFRITASATGKGGVIVFLQGDVLWGQRKGDRGVYDPLGLGEKLVERAEGR</sequence>
<dbReference type="AlphaFoldDB" id="A0A6A6PFT9"/>
<dbReference type="GeneID" id="54472779"/>
<organism evidence="4 5">
    <name type="scientific">Neohortaea acidophila</name>
    <dbReference type="NCBI Taxonomy" id="245834"/>
    <lineage>
        <taxon>Eukaryota</taxon>
        <taxon>Fungi</taxon>
        <taxon>Dikarya</taxon>
        <taxon>Ascomycota</taxon>
        <taxon>Pezizomycotina</taxon>
        <taxon>Dothideomycetes</taxon>
        <taxon>Dothideomycetidae</taxon>
        <taxon>Mycosphaerellales</taxon>
        <taxon>Teratosphaeriaceae</taxon>
        <taxon>Neohortaea</taxon>
    </lineage>
</organism>
<name>A0A6A6PFT9_9PEZI</name>
<keyword evidence="5" id="KW-1185">Reference proteome</keyword>
<dbReference type="InterPro" id="IPR045211">
    <property type="entry name" value="TFP11/STIP/Ntr1"/>
</dbReference>
<dbReference type="EMBL" id="MU001643">
    <property type="protein sequence ID" value="KAF2478594.1"/>
    <property type="molecule type" value="Genomic_DNA"/>
</dbReference>
<proteinExistence type="inferred from homology"/>
<feature type="region of interest" description="Disordered" evidence="2">
    <location>
        <begin position="24"/>
        <end position="101"/>
    </location>
</feature>
<dbReference type="GO" id="GO:0000390">
    <property type="term" value="P:spliceosomal complex disassembly"/>
    <property type="evidence" value="ECO:0007669"/>
    <property type="project" value="InterPro"/>
</dbReference>
<evidence type="ECO:0000313" key="5">
    <source>
        <dbReference type="Proteomes" id="UP000799767"/>
    </source>
</evidence>
<dbReference type="OrthoDB" id="4822at2759"/>
<reference evidence="4" key="1">
    <citation type="journal article" date="2020" name="Stud. Mycol.">
        <title>101 Dothideomycetes genomes: a test case for predicting lifestyles and emergence of pathogens.</title>
        <authorList>
            <person name="Haridas S."/>
            <person name="Albert R."/>
            <person name="Binder M."/>
            <person name="Bloem J."/>
            <person name="Labutti K."/>
            <person name="Salamov A."/>
            <person name="Andreopoulos B."/>
            <person name="Baker S."/>
            <person name="Barry K."/>
            <person name="Bills G."/>
            <person name="Bluhm B."/>
            <person name="Cannon C."/>
            <person name="Castanera R."/>
            <person name="Culley D."/>
            <person name="Daum C."/>
            <person name="Ezra D."/>
            <person name="Gonzalez J."/>
            <person name="Henrissat B."/>
            <person name="Kuo A."/>
            <person name="Liang C."/>
            <person name="Lipzen A."/>
            <person name="Lutzoni F."/>
            <person name="Magnuson J."/>
            <person name="Mondo S."/>
            <person name="Nolan M."/>
            <person name="Ohm R."/>
            <person name="Pangilinan J."/>
            <person name="Park H.-J."/>
            <person name="Ramirez L."/>
            <person name="Alfaro M."/>
            <person name="Sun H."/>
            <person name="Tritt A."/>
            <person name="Yoshinaga Y."/>
            <person name="Zwiers L.-H."/>
            <person name="Turgeon B."/>
            <person name="Goodwin S."/>
            <person name="Spatafora J."/>
            <person name="Crous P."/>
            <person name="Grigoriev I."/>
        </authorList>
    </citation>
    <scope>NUCLEOTIDE SEQUENCE</scope>
    <source>
        <strain evidence="4">CBS 113389</strain>
    </source>
</reference>
<dbReference type="Proteomes" id="UP000799767">
    <property type="component" value="Unassembled WGS sequence"/>
</dbReference>
<evidence type="ECO:0000259" key="3">
    <source>
        <dbReference type="PROSITE" id="PS50174"/>
    </source>
</evidence>
<evidence type="ECO:0000313" key="4">
    <source>
        <dbReference type="EMBL" id="KAF2478594.1"/>
    </source>
</evidence>
<dbReference type="InterPro" id="IPR022783">
    <property type="entry name" value="GCFC_dom"/>
</dbReference>
<feature type="compositionally biased region" description="Basic residues" evidence="2">
    <location>
        <begin position="69"/>
        <end position="78"/>
    </location>
</feature>
<feature type="domain" description="G-patch" evidence="3">
    <location>
        <begin position="1"/>
        <end position="40"/>
    </location>
</feature>
<accession>A0A6A6PFT9</accession>
<dbReference type="Pfam" id="PF01585">
    <property type="entry name" value="G-patch"/>
    <property type="match status" value="1"/>
</dbReference>
<keyword evidence="4" id="KW-0238">DNA-binding</keyword>
<protein>
    <submittedName>
        <fullName evidence="4">GC-rich sequence DNA-binding factor-like protein-domain-containing protein</fullName>
    </submittedName>
</protein>
<comment type="similarity">
    <text evidence="1">Belongs to the TFP11/STIP family.</text>
</comment>
<dbReference type="PANTHER" id="PTHR23329:SF1">
    <property type="entry name" value="TUFTELIN-INTERACTING PROTEIN 11"/>
    <property type="match status" value="1"/>
</dbReference>
<dbReference type="SMART" id="SM00443">
    <property type="entry name" value="G_patch"/>
    <property type="match status" value="1"/>
</dbReference>
<dbReference type="Pfam" id="PF07842">
    <property type="entry name" value="GCFC"/>
    <property type="match status" value="1"/>
</dbReference>
<dbReference type="PANTHER" id="PTHR23329">
    <property type="entry name" value="TUFTELIN-INTERACTING PROTEIN 11-RELATED"/>
    <property type="match status" value="1"/>
</dbReference>
<dbReference type="GO" id="GO:0071008">
    <property type="term" value="C:U2-type post-mRNA release spliceosomal complex"/>
    <property type="evidence" value="ECO:0007669"/>
    <property type="project" value="TreeGrafter"/>
</dbReference>
<dbReference type="PROSITE" id="PS50174">
    <property type="entry name" value="G_PATCH"/>
    <property type="match status" value="1"/>
</dbReference>
<dbReference type="GO" id="GO:0003677">
    <property type="term" value="F:DNA binding"/>
    <property type="evidence" value="ECO:0007669"/>
    <property type="project" value="UniProtKB-KW"/>
</dbReference>
<feature type="compositionally biased region" description="Basic and acidic residues" evidence="2">
    <location>
        <begin position="38"/>
        <end position="59"/>
    </location>
</feature>
<dbReference type="RefSeq" id="XP_033585164.1">
    <property type="nucleotide sequence ID" value="XM_033731777.1"/>
</dbReference>
<evidence type="ECO:0000256" key="1">
    <source>
        <dbReference type="ARBA" id="ARBA00010900"/>
    </source>
</evidence>